<protein>
    <submittedName>
        <fullName evidence="14">Glycerophosphodiester phosphodiesterase domain-containing protein 1</fullName>
    </submittedName>
</protein>
<dbReference type="STRING" id="6573.A0A210PGJ4"/>
<dbReference type="PROSITE" id="PS51704">
    <property type="entry name" value="GP_PDE"/>
    <property type="match status" value="1"/>
</dbReference>
<sequence length="324" mass="36858">MRTGPPPLSLGSESLLTLHQTHILHKKKNVKFRPRHISHRGGAGENLENTMTAFRFASDLGTEMLEIDCHITKDGQVVVTHDNSLKRSCGVEGEIIDYDYKDLPPIQSVLSLDFMSSFQTKGGSDRQIPLLKDVFQAFPTMPINIDIKINNDDLINRVNDLILEFDRASLTGWGNRSSAVTSKLYKKNPDVPLIFSMQRVLLLLVTFYTGILPFLPLKESLFEVLMPGALLSGEKFNRPLNRKMRFLLKLADVLMMRPLLLQHLERRGIQTYLWVLNSEEEFERAFKLGSTGVMTDFPTLLKDFLDKSHPELKQEKGYQSVDAL</sequence>
<keyword evidence="3" id="KW-0812">Transmembrane</keyword>
<dbReference type="OrthoDB" id="1058301at2759"/>
<gene>
    <name evidence="14" type="ORF">KP79_PYT15940</name>
</gene>
<keyword evidence="4" id="KW-0378">Hydrolase</keyword>
<organism evidence="14 15">
    <name type="scientific">Mizuhopecten yessoensis</name>
    <name type="common">Japanese scallop</name>
    <name type="synonym">Patinopecten yessoensis</name>
    <dbReference type="NCBI Taxonomy" id="6573"/>
    <lineage>
        <taxon>Eukaryota</taxon>
        <taxon>Metazoa</taxon>
        <taxon>Spiralia</taxon>
        <taxon>Lophotrochozoa</taxon>
        <taxon>Mollusca</taxon>
        <taxon>Bivalvia</taxon>
        <taxon>Autobranchia</taxon>
        <taxon>Pteriomorphia</taxon>
        <taxon>Pectinida</taxon>
        <taxon>Pectinoidea</taxon>
        <taxon>Pectinidae</taxon>
        <taxon>Mizuhopecten</taxon>
    </lineage>
</organism>
<dbReference type="GO" id="GO:0008081">
    <property type="term" value="F:phosphoric diester hydrolase activity"/>
    <property type="evidence" value="ECO:0007669"/>
    <property type="project" value="InterPro"/>
</dbReference>
<dbReference type="SUPFAM" id="SSF51695">
    <property type="entry name" value="PLC-like phosphodiesterases"/>
    <property type="match status" value="1"/>
</dbReference>
<dbReference type="EMBL" id="NEDP02076718">
    <property type="protein sequence ID" value="OWF35612.1"/>
    <property type="molecule type" value="Genomic_DNA"/>
</dbReference>
<comment type="catalytic activity">
    <reaction evidence="9">
        <text>N-(5Z,8Z,11Z,14Z-eicosatetraenoyl)-1-(9Z-octadecenoyl)-sn-glycero-3-phosphoethanolamine + H2O = N-(5Z,8Z,11Z,14Z-eicosatetraenoyl)-ethanolamine + 1-(9Z-octadecenoyl)-sn-glycero-3-phosphate + H(+)</text>
        <dbReference type="Rhea" id="RHEA:45544"/>
        <dbReference type="ChEBI" id="CHEBI:2700"/>
        <dbReference type="ChEBI" id="CHEBI:15377"/>
        <dbReference type="ChEBI" id="CHEBI:15378"/>
        <dbReference type="ChEBI" id="CHEBI:74544"/>
        <dbReference type="ChEBI" id="CHEBI:85223"/>
    </reaction>
    <physiologicalReaction direction="left-to-right" evidence="9">
        <dbReference type="Rhea" id="RHEA:45545"/>
    </physiologicalReaction>
</comment>
<dbReference type="Pfam" id="PF03009">
    <property type="entry name" value="GDPD"/>
    <property type="match status" value="1"/>
</dbReference>
<evidence type="ECO:0000313" key="14">
    <source>
        <dbReference type="EMBL" id="OWF35612.1"/>
    </source>
</evidence>
<evidence type="ECO:0000256" key="11">
    <source>
        <dbReference type="ARBA" id="ARBA00048580"/>
    </source>
</evidence>
<comment type="similarity">
    <text evidence="2">Belongs to the glycerophosphoryl diester phosphodiesterase family.</text>
</comment>
<comment type="catalytic activity">
    <reaction evidence="11">
        <text>1-O-(1Z-octadecenyl)-sn-glycero-3-phospho-N-hexadecanoyl-ethanolamine + H2O = 1-O-(1Z-octadecenyl)-sn-glycero-3-phosphate + N-hexadecanoylethanolamine + H(+)</text>
        <dbReference type="Rhea" id="RHEA:53184"/>
        <dbReference type="ChEBI" id="CHEBI:15377"/>
        <dbReference type="ChEBI" id="CHEBI:15378"/>
        <dbReference type="ChEBI" id="CHEBI:71464"/>
        <dbReference type="ChEBI" id="CHEBI:137009"/>
        <dbReference type="ChEBI" id="CHEBI:137017"/>
    </reaction>
    <physiologicalReaction direction="left-to-right" evidence="11">
        <dbReference type="Rhea" id="RHEA:53185"/>
    </physiologicalReaction>
</comment>
<keyword evidence="5" id="KW-1133">Transmembrane helix</keyword>
<dbReference type="GO" id="GO:0005789">
    <property type="term" value="C:endoplasmic reticulum membrane"/>
    <property type="evidence" value="ECO:0007669"/>
    <property type="project" value="TreeGrafter"/>
</dbReference>
<dbReference type="InterPro" id="IPR030395">
    <property type="entry name" value="GP_PDE_dom"/>
</dbReference>
<evidence type="ECO:0000256" key="6">
    <source>
        <dbReference type="ARBA" id="ARBA00023098"/>
    </source>
</evidence>
<comment type="subcellular location">
    <subcellularLocation>
        <location evidence="1">Membrane</location>
    </subcellularLocation>
</comment>
<evidence type="ECO:0000256" key="7">
    <source>
        <dbReference type="ARBA" id="ARBA00023136"/>
    </source>
</evidence>
<evidence type="ECO:0000256" key="2">
    <source>
        <dbReference type="ARBA" id="ARBA00007277"/>
    </source>
</evidence>
<evidence type="ECO:0000256" key="3">
    <source>
        <dbReference type="ARBA" id="ARBA00022692"/>
    </source>
</evidence>
<comment type="catalytic activity">
    <reaction evidence="8">
        <text>1-O-hexadecyl-sn-glycero-3-phosphocholine + H2O = 1-O-hexadecyl-sn-glycero-3-phosphate + choline + H(+)</text>
        <dbReference type="Rhea" id="RHEA:41143"/>
        <dbReference type="ChEBI" id="CHEBI:15354"/>
        <dbReference type="ChEBI" id="CHEBI:15377"/>
        <dbReference type="ChEBI" id="CHEBI:15378"/>
        <dbReference type="ChEBI" id="CHEBI:64496"/>
        <dbReference type="ChEBI" id="CHEBI:77580"/>
    </reaction>
    <physiologicalReaction direction="left-to-right" evidence="8">
        <dbReference type="Rhea" id="RHEA:41144"/>
    </physiologicalReaction>
</comment>
<dbReference type="GO" id="GO:0004622">
    <property type="term" value="F:phosphatidylcholine lysophospholipase activity"/>
    <property type="evidence" value="ECO:0007669"/>
    <property type="project" value="TreeGrafter"/>
</dbReference>
<evidence type="ECO:0000259" key="13">
    <source>
        <dbReference type="PROSITE" id="PS51704"/>
    </source>
</evidence>
<dbReference type="InterPro" id="IPR017946">
    <property type="entry name" value="PLC-like_Pdiesterase_TIM-brl"/>
</dbReference>
<evidence type="ECO:0000256" key="5">
    <source>
        <dbReference type="ARBA" id="ARBA00022989"/>
    </source>
</evidence>
<comment type="catalytic activity">
    <reaction evidence="10">
        <text>N-hexadecanoyl-1-(9Z-octadecenoyl)-sn-glycero-3-phosphoethanolamine + H2O = N-hexadecanoylethanolamine + 1-(9Z-octadecenoyl)-sn-glycero-3-phosphate + H(+)</text>
        <dbReference type="Rhea" id="RHEA:53168"/>
        <dbReference type="ChEBI" id="CHEBI:15377"/>
        <dbReference type="ChEBI" id="CHEBI:15378"/>
        <dbReference type="ChEBI" id="CHEBI:71464"/>
        <dbReference type="ChEBI" id="CHEBI:74544"/>
        <dbReference type="ChEBI" id="CHEBI:85217"/>
    </reaction>
    <physiologicalReaction direction="left-to-right" evidence="10">
        <dbReference type="Rhea" id="RHEA:53169"/>
    </physiologicalReaction>
</comment>
<evidence type="ECO:0000256" key="8">
    <source>
        <dbReference type="ARBA" id="ARBA00036083"/>
    </source>
</evidence>
<feature type="domain" description="GP-PDE" evidence="13">
    <location>
        <begin position="34"/>
        <end position="305"/>
    </location>
</feature>
<comment type="catalytic activity">
    <reaction evidence="12">
        <text>N,1-di-(9Z-octadecenoyl)-sn-glycero-3-phosphoethanolamine + H2O = N-(9Z-octadecenoyl) ethanolamine + 1-(9Z-octadecenoyl)-sn-glycero-3-phosphate + H(+)</text>
        <dbReference type="Rhea" id="RHEA:56460"/>
        <dbReference type="ChEBI" id="CHEBI:15377"/>
        <dbReference type="ChEBI" id="CHEBI:15378"/>
        <dbReference type="ChEBI" id="CHEBI:71466"/>
        <dbReference type="ChEBI" id="CHEBI:74544"/>
        <dbReference type="ChEBI" id="CHEBI:85222"/>
    </reaction>
    <physiologicalReaction direction="left-to-right" evidence="12">
        <dbReference type="Rhea" id="RHEA:56461"/>
    </physiologicalReaction>
</comment>
<accession>A0A210PGJ4</accession>
<dbReference type="GO" id="GO:0046475">
    <property type="term" value="P:glycerophospholipid catabolic process"/>
    <property type="evidence" value="ECO:0007669"/>
    <property type="project" value="TreeGrafter"/>
</dbReference>
<reference evidence="14 15" key="1">
    <citation type="journal article" date="2017" name="Nat. Ecol. Evol.">
        <title>Scallop genome provides insights into evolution of bilaterian karyotype and development.</title>
        <authorList>
            <person name="Wang S."/>
            <person name="Zhang J."/>
            <person name="Jiao W."/>
            <person name="Li J."/>
            <person name="Xun X."/>
            <person name="Sun Y."/>
            <person name="Guo X."/>
            <person name="Huan P."/>
            <person name="Dong B."/>
            <person name="Zhang L."/>
            <person name="Hu X."/>
            <person name="Sun X."/>
            <person name="Wang J."/>
            <person name="Zhao C."/>
            <person name="Wang Y."/>
            <person name="Wang D."/>
            <person name="Huang X."/>
            <person name="Wang R."/>
            <person name="Lv J."/>
            <person name="Li Y."/>
            <person name="Zhang Z."/>
            <person name="Liu B."/>
            <person name="Lu W."/>
            <person name="Hui Y."/>
            <person name="Liang J."/>
            <person name="Zhou Z."/>
            <person name="Hou R."/>
            <person name="Li X."/>
            <person name="Liu Y."/>
            <person name="Li H."/>
            <person name="Ning X."/>
            <person name="Lin Y."/>
            <person name="Zhao L."/>
            <person name="Xing Q."/>
            <person name="Dou J."/>
            <person name="Li Y."/>
            <person name="Mao J."/>
            <person name="Guo H."/>
            <person name="Dou H."/>
            <person name="Li T."/>
            <person name="Mu C."/>
            <person name="Jiang W."/>
            <person name="Fu Q."/>
            <person name="Fu X."/>
            <person name="Miao Y."/>
            <person name="Liu J."/>
            <person name="Yu Q."/>
            <person name="Li R."/>
            <person name="Liao H."/>
            <person name="Li X."/>
            <person name="Kong Y."/>
            <person name="Jiang Z."/>
            <person name="Chourrout D."/>
            <person name="Li R."/>
            <person name="Bao Z."/>
        </authorList>
    </citation>
    <scope>NUCLEOTIDE SEQUENCE [LARGE SCALE GENOMIC DNA]</scope>
    <source>
        <strain evidence="14 15">PY_sf001</strain>
    </source>
</reference>
<dbReference type="Proteomes" id="UP000242188">
    <property type="component" value="Unassembled WGS sequence"/>
</dbReference>
<dbReference type="PANTHER" id="PTHR42758">
    <property type="entry name" value="PHOSPHATIDYLGLYCEROL PHOSPHOLIPASE C"/>
    <property type="match status" value="1"/>
</dbReference>
<keyword evidence="7" id="KW-0472">Membrane</keyword>
<dbReference type="CDD" id="cd08612">
    <property type="entry name" value="GDPD_GDE4"/>
    <property type="match status" value="1"/>
</dbReference>
<dbReference type="PANTHER" id="PTHR42758:SF2">
    <property type="entry name" value="PHOSPHATIDYLGLYCEROL PHOSPHOLIPASE C"/>
    <property type="match status" value="1"/>
</dbReference>
<evidence type="ECO:0000256" key="12">
    <source>
        <dbReference type="ARBA" id="ARBA00048947"/>
    </source>
</evidence>
<evidence type="ECO:0000256" key="9">
    <source>
        <dbReference type="ARBA" id="ARBA00047392"/>
    </source>
</evidence>
<keyword evidence="15" id="KW-1185">Reference proteome</keyword>
<dbReference type="Gene3D" id="3.20.20.190">
    <property type="entry name" value="Phosphatidylinositol (PI) phosphodiesterase"/>
    <property type="match status" value="1"/>
</dbReference>
<keyword evidence="6" id="KW-0443">Lipid metabolism</keyword>
<evidence type="ECO:0000313" key="15">
    <source>
        <dbReference type="Proteomes" id="UP000242188"/>
    </source>
</evidence>
<proteinExistence type="inferred from homology"/>
<evidence type="ECO:0000256" key="1">
    <source>
        <dbReference type="ARBA" id="ARBA00004370"/>
    </source>
</evidence>
<name>A0A210PGJ4_MIZYE</name>
<dbReference type="InterPro" id="IPR052271">
    <property type="entry name" value="GDPD-Related"/>
</dbReference>
<comment type="caution">
    <text evidence="14">The sequence shown here is derived from an EMBL/GenBank/DDBJ whole genome shotgun (WGS) entry which is preliminary data.</text>
</comment>
<evidence type="ECO:0000256" key="4">
    <source>
        <dbReference type="ARBA" id="ARBA00022801"/>
    </source>
</evidence>
<dbReference type="AlphaFoldDB" id="A0A210PGJ4"/>
<evidence type="ECO:0000256" key="10">
    <source>
        <dbReference type="ARBA" id="ARBA00047538"/>
    </source>
</evidence>